<evidence type="ECO:0000313" key="2">
    <source>
        <dbReference type="Proteomes" id="UP000813385"/>
    </source>
</evidence>
<dbReference type="EMBL" id="JAGPXD010000001">
    <property type="protein sequence ID" value="KAH7375670.1"/>
    <property type="molecule type" value="Genomic_DNA"/>
</dbReference>
<proteinExistence type="predicted"/>
<keyword evidence="2" id="KW-1185">Reference proteome</keyword>
<organism evidence="1 2">
    <name type="scientific">Plectosphaerella cucumerina</name>
    <dbReference type="NCBI Taxonomy" id="40658"/>
    <lineage>
        <taxon>Eukaryota</taxon>
        <taxon>Fungi</taxon>
        <taxon>Dikarya</taxon>
        <taxon>Ascomycota</taxon>
        <taxon>Pezizomycotina</taxon>
        <taxon>Sordariomycetes</taxon>
        <taxon>Hypocreomycetidae</taxon>
        <taxon>Glomerellales</taxon>
        <taxon>Plectosphaerellaceae</taxon>
        <taxon>Plectosphaerella</taxon>
    </lineage>
</organism>
<name>A0A8K0TPI1_9PEZI</name>
<gene>
    <name evidence="1" type="ORF">B0T11DRAFT_270751</name>
</gene>
<comment type="caution">
    <text evidence="1">The sequence shown here is derived from an EMBL/GenBank/DDBJ whole genome shotgun (WGS) entry which is preliminary data.</text>
</comment>
<accession>A0A8K0TPI1</accession>
<dbReference type="Proteomes" id="UP000813385">
    <property type="component" value="Unassembled WGS sequence"/>
</dbReference>
<dbReference type="AlphaFoldDB" id="A0A8K0TPI1"/>
<evidence type="ECO:0000313" key="1">
    <source>
        <dbReference type="EMBL" id="KAH7375670.1"/>
    </source>
</evidence>
<sequence length="264" mass="30642">MMILRHMNIRTFFRFRQVNLRARELSAAIKEYKTIAKYALGAVRALLRTKRARVTLNDLYQELQSDRCKSCHGFGGLLFLFTAQRCCFNCLLNSRKYHVMGLDAFCETANVTQEVLCQYPTLRTVPGEYDKETPLLLRRPDRLVLVGTTTKSLVKAGVIDKSTRQKLARRKSPKEYRAMTATPFPSYDPNTDKLDRGVCCDGCRFRLEDMSGSELDFDSTWGDEIDELDGFRWEEVINVFSREEFHSHYLECDEAQGLWWDSIN</sequence>
<protein>
    <submittedName>
        <fullName evidence="1">Uncharacterized protein</fullName>
    </submittedName>
</protein>
<reference evidence="1" key="1">
    <citation type="journal article" date="2021" name="Nat. Commun.">
        <title>Genetic determinants of endophytism in the Arabidopsis root mycobiome.</title>
        <authorList>
            <person name="Mesny F."/>
            <person name="Miyauchi S."/>
            <person name="Thiergart T."/>
            <person name="Pickel B."/>
            <person name="Atanasova L."/>
            <person name="Karlsson M."/>
            <person name="Huettel B."/>
            <person name="Barry K.W."/>
            <person name="Haridas S."/>
            <person name="Chen C."/>
            <person name="Bauer D."/>
            <person name="Andreopoulos W."/>
            <person name="Pangilinan J."/>
            <person name="LaButti K."/>
            <person name="Riley R."/>
            <person name="Lipzen A."/>
            <person name="Clum A."/>
            <person name="Drula E."/>
            <person name="Henrissat B."/>
            <person name="Kohler A."/>
            <person name="Grigoriev I.V."/>
            <person name="Martin F.M."/>
            <person name="Hacquard S."/>
        </authorList>
    </citation>
    <scope>NUCLEOTIDE SEQUENCE</scope>
    <source>
        <strain evidence="1">MPI-CAGE-AT-0016</strain>
    </source>
</reference>
<dbReference type="OrthoDB" id="165382at2759"/>